<evidence type="ECO:0000259" key="9">
    <source>
        <dbReference type="Pfam" id="PF03175"/>
    </source>
</evidence>
<dbReference type="GO" id="GO:0003677">
    <property type="term" value="F:DNA binding"/>
    <property type="evidence" value="ECO:0007669"/>
    <property type="project" value="UniProtKB-KW"/>
</dbReference>
<dbReference type="EMBL" id="CAJEWN010002387">
    <property type="protein sequence ID" value="CAD2203425.1"/>
    <property type="molecule type" value="Genomic_DNA"/>
</dbReference>
<feature type="domain" description="DNA-directed DNA polymerase family B mitochondria/virus" evidence="9">
    <location>
        <begin position="171"/>
        <end position="370"/>
    </location>
</feature>
<keyword evidence="6" id="KW-0239">DNA-directed DNA polymerase</keyword>
<dbReference type="OrthoDB" id="5876545at2759"/>
<gene>
    <name evidence="10" type="ORF">MENT_LOCUS57114</name>
</gene>
<dbReference type="GO" id="GO:0000166">
    <property type="term" value="F:nucleotide binding"/>
    <property type="evidence" value="ECO:0007669"/>
    <property type="project" value="InterPro"/>
</dbReference>
<evidence type="ECO:0000313" key="10">
    <source>
        <dbReference type="EMBL" id="CAD2203425.1"/>
    </source>
</evidence>
<evidence type="ECO:0000313" key="11">
    <source>
        <dbReference type="Proteomes" id="UP000580250"/>
    </source>
</evidence>
<evidence type="ECO:0000256" key="2">
    <source>
        <dbReference type="ARBA" id="ARBA00012417"/>
    </source>
</evidence>
<dbReference type="EC" id="2.7.7.7" evidence="2"/>
<sequence length="583" mass="67868">MTIASACIRHFCINYLKENQMGIIPDNGYHRDSNQSAIALKFLRWLSHKTGLQVQHQESPEGEKRVRVSDGSILRLDGYIKNIGGVDQAIEFLGCAWHGHECLYRPHEVCLNGKTALYNKDKLYERVGLLNEEGIWTTAVWECEVMKQLEEDPEMSLFFDTLPDIGPLYPRDAFHGGRTGPLALKCDLEGSDEFEISCFDVVSLYPAVNFYAFYPIGKFKLYLNKIIFLLGHPNILELNKDVNWTKPEDLHPYRGLFKLFIIPPDDLYLPVIPERIHGKLIFHLCHRCAVEISPGVAIRANSKYNKEIGHKWCPHTDEQRGFVSTTCSVELELALKQGYRVTKVYSIYHWEKWSDTLLRPYVQDMMRLKIEDCITSSPVELHTVLNDPKLELGAVEMLAPNLFSVPYRHRREFVRPHDKYNIAIALITTAKARIMLYDYMEKIVKEKECKLLYTDTDSCFYVHRRGQPPPFRVGEMLGMMDREYGEWNIIAFYTGGCKQYAMKMKHKNSGDIKFIVKCRGCWDKVDSPLDFEQFKRMVEAYGEEQEPVILERTHFQPSWRRGEVTSRSQKRYHIFIIIIKIKI</sequence>
<evidence type="ECO:0000256" key="7">
    <source>
        <dbReference type="ARBA" id="ARBA00023125"/>
    </source>
</evidence>
<dbReference type="InterPro" id="IPR043502">
    <property type="entry name" value="DNA/RNA_pol_sf"/>
</dbReference>
<name>A0A6V7XVZ1_MELEN</name>
<dbReference type="Pfam" id="PF03175">
    <property type="entry name" value="DNA_pol_B_2"/>
    <property type="match status" value="1"/>
</dbReference>
<keyword evidence="3" id="KW-0808">Transferase</keyword>
<evidence type="ECO:0000256" key="3">
    <source>
        <dbReference type="ARBA" id="ARBA00022679"/>
    </source>
</evidence>
<organism evidence="10 11">
    <name type="scientific">Meloidogyne enterolobii</name>
    <name type="common">Root-knot nematode worm</name>
    <name type="synonym">Meloidogyne mayaguensis</name>
    <dbReference type="NCBI Taxonomy" id="390850"/>
    <lineage>
        <taxon>Eukaryota</taxon>
        <taxon>Metazoa</taxon>
        <taxon>Ecdysozoa</taxon>
        <taxon>Nematoda</taxon>
        <taxon>Chromadorea</taxon>
        <taxon>Rhabditida</taxon>
        <taxon>Tylenchina</taxon>
        <taxon>Tylenchomorpha</taxon>
        <taxon>Tylenchoidea</taxon>
        <taxon>Meloidogynidae</taxon>
        <taxon>Meloidogyninae</taxon>
        <taxon>Meloidogyne</taxon>
    </lineage>
</organism>
<dbReference type="GO" id="GO:0003887">
    <property type="term" value="F:DNA-directed DNA polymerase activity"/>
    <property type="evidence" value="ECO:0007669"/>
    <property type="project" value="UniProtKB-KW"/>
</dbReference>
<dbReference type="SUPFAM" id="SSF56672">
    <property type="entry name" value="DNA/RNA polymerases"/>
    <property type="match status" value="1"/>
</dbReference>
<proteinExistence type="inferred from homology"/>
<keyword evidence="4" id="KW-0548">Nucleotidyltransferase</keyword>
<evidence type="ECO:0000256" key="8">
    <source>
        <dbReference type="ARBA" id="ARBA00049244"/>
    </source>
</evidence>
<dbReference type="Gene3D" id="3.90.1600.10">
    <property type="entry name" value="Palm domain of DNA polymerase"/>
    <property type="match status" value="1"/>
</dbReference>
<evidence type="ECO:0000256" key="1">
    <source>
        <dbReference type="ARBA" id="ARBA00005755"/>
    </source>
</evidence>
<dbReference type="PANTHER" id="PTHR33568:SF3">
    <property type="entry name" value="DNA-DIRECTED DNA POLYMERASE"/>
    <property type="match status" value="1"/>
</dbReference>
<evidence type="ECO:0000256" key="4">
    <source>
        <dbReference type="ARBA" id="ARBA00022695"/>
    </source>
</evidence>
<keyword evidence="5" id="KW-0235">DNA replication</keyword>
<dbReference type="GO" id="GO:0006260">
    <property type="term" value="P:DNA replication"/>
    <property type="evidence" value="ECO:0007669"/>
    <property type="project" value="UniProtKB-KW"/>
</dbReference>
<evidence type="ECO:0000256" key="5">
    <source>
        <dbReference type="ARBA" id="ARBA00022705"/>
    </source>
</evidence>
<comment type="catalytic activity">
    <reaction evidence="8">
        <text>DNA(n) + a 2'-deoxyribonucleoside 5'-triphosphate = DNA(n+1) + diphosphate</text>
        <dbReference type="Rhea" id="RHEA:22508"/>
        <dbReference type="Rhea" id="RHEA-COMP:17339"/>
        <dbReference type="Rhea" id="RHEA-COMP:17340"/>
        <dbReference type="ChEBI" id="CHEBI:33019"/>
        <dbReference type="ChEBI" id="CHEBI:61560"/>
        <dbReference type="ChEBI" id="CHEBI:173112"/>
        <dbReference type="EC" id="2.7.7.7"/>
    </reaction>
</comment>
<comment type="caution">
    <text evidence="10">The sequence shown here is derived from an EMBL/GenBank/DDBJ whole genome shotgun (WGS) entry which is preliminary data.</text>
</comment>
<dbReference type="PANTHER" id="PTHR33568">
    <property type="entry name" value="DNA POLYMERASE"/>
    <property type="match status" value="1"/>
</dbReference>
<reference evidence="10 11" key="1">
    <citation type="submission" date="2020-08" db="EMBL/GenBank/DDBJ databases">
        <authorList>
            <person name="Koutsovoulos G."/>
            <person name="Danchin GJ E."/>
        </authorList>
    </citation>
    <scope>NUCLEOTIDE SEQUENCE [LARGE SCALE GENOMIC DNA]</scope>
</reference>
<dbReference type="Proteomes" id="UP000580250">
    <property type="component" value="Unassembled WGS sequence"/>
</dbReference>
<evidence type="ECO:0000256" key="6">
    <source>
        <dbReference type="ARBA" id="ARBA00022932"/>
    </source>
</evidence>
<accession>A0A6V7XVZ1</accession>
<dbReference type="AlphaFoldDB" id="A0A6V7XVZ1"/>
<comment type="similarity">
    <text evidence="1">Belongs to the DNA polymerase type-B family.</text>
</comment>
<protein>
    <recommendedName>
        <fullName evidence="2">DNA-directed DNA polymerase</fullName>
        <ecNumber evidence="2">2.7.7.7</ecNumber>
    </recommendedName>
</protein>
<keyword evidence="7" id="KW-0238">DNA-binding</keyword>
<dbReference type="InterPro" id="IPR023211">
    <property type="entry name" value="DNA_pol_palm_dom_sf"/>
</dbReference>
<dbReference type="InterPro" id="IPR004868">
    <property type="entry name" value="DNA-dir_DNA_pol_B_mt/vir"/>
</dbReference>